<evidence type="ECO:0000313" key="9">
    <source>
        <dbReference type="Proteomes" id="UP000031014"/>
    </source>
</evidence>
<dbReference type="InterPro" id="IPR003838">
    <property type="entry name" value="ABC3_permease_C"/>
</dbReference>
<evidence type="ECO:0000256" key="5">
    <source>
        <dbReference type="ARBA" id="ARBA00023136"/>
    </source>
</evidence>
<dbReference type="GO" id="GO:0055085">
    <property type="term" value="P:transmembrane transport"/>
    <property type="evidence" value="ECO:0007669"/>
    <property type="project" value="UniProtKB-UniRule"/>
</dbReference>
<evidence type="ECO:0000256" key="1">
    <source>
        <dbReference type="ARBA" id="ARBA00004651"/>
    </source>
</evidence>
<feature type="transmembrane region" description="Helical" evidence="6">
    <location>
        <begin position="20"/>
        <end position="39"/>
    </location>
</feature>
<accession>A0A0A8X2J9</accession>
<feature type="transmembrane region" description="Helical" evidence="6">
    <location>
        <begin position="151"/>
        <end position="172"/>
    </location>
</feature>
<keyword evidence="9" id="KW-1185">Reference proteome</keyword>
<dbReference type="PANTHER" id="PTHR46795:SF3">
    <property type="entry name" value="ABC TRANSPORTER PERMEASE"/>
    <property type="match status" value="1"/>
</dbReference>
<comment type="subcellular location">
    <subcellularLocation>
        <location evidence="1 6">Cell membrane</location>
        <topology evidence="1 6">Multi-pass membrane protein</topology>
    </subcellularLocation>
</comment>
<comment type="caution">
    <text evidence="8">The sequence shown here is derived from an EMBL/GenBank/DDBJ whole genome shotgun (WGS) entry which is preliminary data.</text>
</comment>
<dbReference type="GO" id="GO:0005886">
    <property type="term" value="C:plasma membrane"/>
    <property type="evidence" value="ECO:0007669"/>
    <property type="project" value="UniProtKB-SubCell"/>
</dbReference>
<dbReference type="RefSeq" id="WP_041965108.1">
    <property type="nucleotide sequence ID" value="NZ_BASE01000028.1"/>
</dbReference>
<name>A0A0A8X2J9_MESS1</name>
<dbReference type="Proteomes" id="UP000031014">
    <property type="component" value="Unassembled WGS sequence"/>
</dbReference>
<dbReference type="EMBL" id="BASE01000028">
    <property type="protein sequence ID" value="GAM13257.1"/>
    <property type="molecule type" value="Genomic_DNA"/>
</dbReference>
<feature type="transmembrane region" description="Helical" evidence="6">
    <location>
        <begin position="59"/>
        <end position="79"/>
    </location>
</feature>
<keyword evidence="6" id="KW-0813">Transport</keyword>
<feature type="transmembrane region" description="Helical" evidence="6">
    <location>
        <begin position="100"/>
        <end position="131"/>
    </location>
</feature>
<keyword evidence="3 6" id="KW-0812">Transmembrane</keyword>
<dbReference type="InterPro" id="IPR027022">
    <property type="entry name" value="ABC_permease_BceB-typ"/>
</dbReference>
<dbReference type="InterPro" id="IPR052536">
    <property type="entry name" value="ABC-4_Integral_Memb_Prot"/>
</dbReference>
<feature type="transmembrane region" description="Helical" evidence="6">
    <location>
        <begin position="612"/>
        <end position="634"/>
    </location>
</feature>
<evidence type="ECO:0000313" key="8">
    <source>
        <dbReference type="EMBL" id="GAM13257.1"/>
    </source>
</evidence>
<feature type="transmembrane region" description="Helical" evidence="6">
    <location>
        <begin position="577"/>
        <end position="600"/>
    </location>
</feature>
<feature type="domain" description="ABC3 transporter permease C-terminal" evidence="7">
    <location>
        <begin position="63"/>
        <end position="176"/>
    </location>
</feature>
<evidence type="ECO:0000256" key="6">
    <source>
        <dbReference type="PIRNR" id="PIRNR018968"/>
    </source>
</evidence>
<organism evidence="8 9">
    <name type="scientific">Mesobacillus selenatarsenatis (strain DSM 18680 / JCM 14380 / FERM P-15431 / SF-1)</name>
    <dbReference type="NCBI Taxonomy" id="1321606"/>
    <lineage>
        <taxon>Bacteria</taxon>
        <taxon>Bacillati</taxon>
        <taxon>Bacillota</taxon>
        <taxon>Bacilli</taxon>
        <taxon>Bacillales</taxon>
        <taxon>Bacillaceae</taxon>
        <taxon>Mesobacillus</taxon>
    </lineage>
</organism>
<evidence type="ECO:0000256" key="4">
    <source>
        <dbReference type="ARBA" id="ARBA00022989"/>
    </source>
</evidence>
<feature type="transmembrane region" description="Helical" evidence="6">
    <location>
        <begin position="279"/>
        <end position="301"/>
    </location>
</feature>
<keyword evidence="4 6" id="KW-1133">Transmembrane helix</keyword>
<sequence length="644" mass="74299">MTFNQVVWKMAKVNYKKYIFYYLCNSFAVMFFFMFSTVYFNRRVEQGKKLESLQDALSIPGAALIIFTIFFISYAHNVFMKKRKSEFGLFMTLGMARRDLSMLLILENAAIAILSILSGLLAGAIFSRLFFMLLMSLIEMGEVPFHFNAKMFFYSIGAFLVVFILAVGKSLFQTMRSSLITSMKSNRYADTIKMRSPLIGGFGLLLMAGSLLILYFTYESSNGAYLPLWTLAMLLGLYISLNQSASFLIKLVKKFPRFYYRRLLFLSSLDYKFKQLTSIIMLVTVMIMITIFYSTLLLTFYKASEKNAVTNNPYDVAFYQSETKNTISDGELNELFGKKKHLEIPILNYYEKLEYVDGYQTYDIMSVDDLNKLISSQVKLGKNEYLFYLNSEPEYAHTDIAESIKLTINNEAITYTLKDQVIERTINLLPNAYEFIVVNQDEFDFLRNEVKGYELNLNLINVGDWKESESAVEGLEEKLKLNNQSTPPMDYPDLEHTAESELFRVASKIGDYHQNKTTNGMMFYVTTFLSIMFFFGTFFLLFLNLFSEVETEKLKYWKLNKIGMSSKEIKQNVSRELGTIFFAPTVLGTTLAFLYLVILSTDVGGIMKNPDILMHFLQIAGIYLVIQVGSFFYARKKMLLQLIN</sequence>
<dbReference type="AlphaFoldDB" id="A0A0A8X2J9"/>
<comment type="similarity">
    <text evidence="6">Belongs to the ABC-4 integral membrane protein family.</text>
</comment>
<dbReference type="PIRSF" id="PIRSF018968">
    <property type="entry name" value="ABC_permease_BceB"/>
    <property type="match status" value="1"/>
</dbReference>
<evidence type="ECO:0000256" key="3">
    <source>
        <dbReference type="ARBA" id="ARBA00022692"/>
    </source>
</evidence>
<dbReference type="STRING" id="1321606.SAMD00020551_1395"/>
<reference evidence="8 9" key="1">
    <citation type="submission" date="2013-06" db="EMBL/GenBank/DDBJ databases">
        <title>Whole genome shotgun sequence of Bacillus selenatarsenatis SF-1.</title>
        <authorList>
            <person name="Kuroda M."/>
            <person name="Sei K."/>
            <person name="Yamashita M."/>
            <person name="Ike M."/>
        </authorList>
    </citation>
    <scope>NUCLEOTIDE SEQUENCE [LARGE SCALE GENOMIC DNA]</scope>
    <source>
        <strain evidence="8 9">SF-1</strain>
    </source>
</reference>
<feature type="transmembrane region" description="Helical" evidence="6">
    <location>
        <begin position="192"/>
        <end position="216"/>
    </location>
</feature>
<dbReference type="PANTHER" id="PTHR46795">
    <property type="entry name" value="ABC TRANSPORTER PERMEASE-RELATED-RELATED"/>
    <property type="match status" value="1"/>
</dbReference>
<protein>
    <recommendedName>
        <fullName evidence="7">ABC3 transporter permease C-terminal domain-containing protein</fullName>
    </recommendedName>
</protein>
<evidence type="ECO:0000256" key="2">
    <source>
        <dbReference type="ARBA" id="ARBA00022475"/>
    </source>
</evidence>
<keyword evidence="2 6" id="KW-1003">Cell membrane</keyword>
<feature type="transmembrane region" description="Helical" evidence="6">
    <location>
        <begin position="521"/>
        <end position="546"/>
    </location>
</feature>
<proteinExistence type="inferred from homology"/>
<feature type="transmembrane region" description="Helical" evidence="6">
    <location>
        <begin position="228"/>
        <end position="252"/>
    </location>
</feature>
<dbReference type="OrthoDB" id="1937696at2"/>
<evidence type="ECO:0000259" key="7">
    <source>
        <dbReference type="Pfam" id="PF02687"/>
    </source>
</evidence>
<dbReference type="Pfam" id="PF02687">
    <property type="entry name" value="FtsX"/>
    <property type="match status" value="1"/>
</dbReference>
<gene>
    <name evidence="8" type="ORF">SAMD00020551_1395</name>
</gene>
<keyword evidence="5 6" id="KW-0472">Membrane</keyword>